<comment type="caution">
    <text evidence="2">The sequence shown here is derived from an EMBL/GenBank/DDBJ whole genome shotgun (WGS) entry which is preliminary data.</text>
</comment>
<evidence type="ECO:0000313" key="2">
    <source>
        <dbReference type="EMBL" id="MBT1586794.1"/>
    </source>
</evidence>
<dbReference type="Proteomes" id="UP001519641">
    <property type="component" value="Unassembled WGS sequence"/>
</dbReference>
<accession>A0ABS5VCW5</accession>
<evidence type="ECO:0008006" key="4">
    <source>
        <dbReference type="Google" id="ProtNLM"/>
    </source>
</evidence>
<reference evidence="2 3" key="1">
    <citation type="submission" date="2021-05" db="EMBL/GenBank/DDBJ databases">
        <title>Whole genome sequence of Curtobacterium flaccumfaciens pv. flaccumfaciens strain CFBP 8819.</title>
        <authorList>
            <person name="Osdaghi E."/>
            <person name="Taghouti G."/>
            <person name="Portier P."/>
            <person name="Fazliarab A."/>
            <person name="Taghavi S.M."/>
            <person name="Briand M."/>
            <person name="Le-Saux M."/>
            <person name="Jacques M.-A."/>
        </authorList>
    </citation>
    <scope>NUCLEOTIDE SEQUENCE [LARGE SCALE GENOMIC DNA]</scope>
    <source>
        <strain evidence="2 3">CFBP 8819</strain>
    </source>
</reference>
<evidence type="ECO:0000256" key="1">
    <source>
        <dbReference type="SAM" id="SignalP"/>
    </source>
</evidence>
<keyword evidence="1" id="KW-0732">Signal</keyword>
<organism evidence="2 3">
    <name type="scientific">Curtobacterium aurantiacum</name>
    <dbReference type="NCBI Taxonomy" id="3236919"/>
    <lineage>
        <taxon>Bacteria</taxon>
        <taxon>Bacillati</taxon>
        <taxon>Actinomycetota</taxon>
        <taxon>Actinomycetes</taxon>
        <taxon>Micrococcales</taxon>
        <taxon>Microbacteriaceae</taxon>
        <taxon>Curtobacterium</taxon>
    </lineage>
</organism>
<keyword evidence="3" id="KW-1185">Reference proteome</keyword>
<proteinExistence type="predicted"/>
<evidence type="ECO:0000313" key="3">
    <source>
        <dbReference type="Proteomes" id="UP001519641"/>
    </source>
</evidence>
<sequence>MKKLLATVTVLGAVIVGSVAMAGPAAAKNQCGAVGFGRTGISTARLVHTCDAKTQVTYTVKCLIPGFNQQLTRYFTSAQSLVIDVRCPNGNPILSASYRLG</sequence>
<gene>
    <name evidence="2" type="ORF">KK097_03070</name>
</gene>
<dbReference type="EMBL" id="JAHEWS010000003">
    <property type="protein sequence ID" value="MBT1586794.1"/>
    <property type="molecule type" value="Genomic_DNA"/>
</dbReference>
<feature type="signal peptide" evidence="1">
    <location>
        <begin position="1"/>
        <end position="22"/>
    </location>
</feature>
<protein>
    <recommendedName>
        <fullName evidence="4">Secreted protein</fullName>
    </recommendedName>
</protein>
<feature type="chain" id="PRO_5047291083" description="Secreted protein" evidence="1">
    <location>
        <begin position="23"/>
        <end position="101"/>
    </location>
</feature>
<name>A0ABS5VCW5_9MICO</name>
<dbReference type="RefSeq" id="WP_214543652.1">
    <property type="nucleotide sequence ID" value="NZ_JAHEWS010000003.1"/>
</dbReference>